<evidence type="ECO:0000313" key="21">
    <source>
        <dbReference type="EMBL" id="KAG0149133.1"/>
    </source>
</evidence>
<evidence type="ECO:0000256" key="9">
    <source>
        <dbReference type="ARBA" id="ARBA00023002"/>
    </source>
</evidence>
<keyword evidence="5 20" id="KW-0812">Transmembrane</keyword>
<keyword evidence="14" id="KW-0753">Steroid metabolism</keyword>
<keyword evidence="4" id="KW-0444">Lipid biosynthesis</keyword>
<keyword evidence="12 20" id="KW-0472">Membrane</keyword>
<feature type="transmembrane region" description="Helical" evidence="20">
    <location>
        <begin position="20"/>
        <end position="40"/>
    </location>
</feature>
<protein>
    <recommendedName>
        <fullName evidence="17">Delta(14)-sterol reductase ERG24</fullName>
        <ecNumber evidence="3">1.3.1.70</ecNumber>
    </recommendedName>
    <alternativeName>
        <fullName evidence="19">C-14 sterol reductase ERG24</fullName>
    </alternativeName>
    <alternativeName>
        <fullName evidence="18">Sterol C14-reductase ERG24</fullName>
    </alternativeName>
</protein>
<dbReference type="PANTHER" id="PTHR21257:SF52">
    <property type="entry name" value="DELTA(14)-STEROL REDUCTASE TM7SF2"/>
    <property type="match status" value="1"/>
</dbReference>
<evidence type="ECO:0000256" key="3">
    <source>
        <dbReference type="ARBA" id="ARBA00012413"/>
    </source>
</evidence>
<evidence type="ECO:0000313" key="22">
    <source>
        <dbReference type="Proteomes" id="UP000886653"/>
    </source>
</evidence>
<dbReference type="Pfam" id="PF01222">
    <property type="entry name" value="ERG4_ERG24"/>
    <property type="match status" value="1"/>
</dbReference>
<comment type="similarity">
    <text evidence="2">Belongs to the ERG4/ERG24 family.</text>
</comment>
<dbReference type="InterPro" id="IPR018083">
    <property type="entry name" value="Sterol_reductase_CS"/>
</dbReference>
<evidence type="ECO:0000256" key="1">
    <source>
        <dbReference type="ARBA" id="ARBA00004141"/>
    </source>
</evidence>
<evidence type="ECO:0000256" key="4">
    <source>
        <dbReference type="ARBA" id="ARBA00022516"/>
    </source>
</evidence>
<evidence type="ECO:0000256" key="5">
    <source>
        <dbReference type="ARBA" id="ARBA00022692"/>
    </source>
</evidence>
<feature type="transmembrane region" description="Helical" evidence="20">
    <location>
        <begin position="139"/>
        <end position="161"/>
    </location>
</feature>
<evidence type="ECO:0000256" key="11">
    <source>
        <dbReference type="ARBA" id="ARBA00023098"/>
    </source>
</evidence>
<dbReference type="GO" id="GO:0005789">
    <property type="term" value="C:endoplasmic reticulum membrane"/>
    <property type="evidence" value="ECO:0007669"/>
    <property type="project" value="TreeGrafter"/>
</dbReference>
<keyword evidence="7" id="KW-0752">Steroid biosynthesis</keyword>
<feature type="transmembrane region" description="Helical" evidence="20">
    <location>
        <begin position="293"/>
        <end position="312"/>
    </location>
</feature>
<keyword evidence="9" id="KW-0560">Oxidoreductase</keyword>
<keyword evidence="22" id="KW-1185">Reference proteome</keyword>
<dbReference type="AlphaFoldDB" id="A0A9P6NRW7"/>
<accession>A0A9P6NRW7</accession>
<keyword evidence="6" id="KW-0521">NADP</keyword>
<evidence type="ECO:0000256" key="20">
    <source>
        <dbReference type="SAM" id="Phobius"/>
    </source>
</evidence>
<comment type="caution">
    <text evidence="21">The sequence shown here is derived from an EMBL/GenBank/DDBJ whole genome shotgun (WGS) entry which is preliminary data.</text>
</comment>
<evidence type="ECO:0000256" key="13">
    <source>
        <dbReference type="ARBA" id="ARBA00023166"/>
    </source>
</evidence>
<feature type="transmembrane region" description="Helical" evidence="20">
    <location>
        <begin position="107"/>
        <end position="127"/>
    </location>
</feature>
<evidence type="ECO:0000256" key="7">
    <source>
        <dbReference type="ARBA" id="ARBA00022955"/>
    </source>
</evidence>
<feature type="transmembrane region" description="Helical" evidence="20">
    <location>
        <begin position="64"/>
        <end position="87"/>
    </location>
</feature>
<name>A0A9P6NRW7_9BASI</name>
<dbReference type="Proteomes" id="UP000886653">
    <property type="component" value="Unassembled WGS sequence"/>
</dbReference>
<dbReference type="GO" id="GO:0006696">
    <property type="term" value="P:ergosterol biosynthetic process"/>
    <property type="evidence" value="ECO:0007669"/>
    <property type="project" value="TreeGrafter"/>
</dbReference>
<evidence type="ECO:0000256" key="14">
    <source>
        <dbReference type="ARBA" id="ARBA00023221"/>
    </source>
</evidence>
<sequence>MTAKKTLNPVTLHYEFGGKLGAFAISLAVPFFTYWMNIVCNEQTGCRISRTIFDLHVLWAQTKFFSLEACALYLAWYLFIMACWWWLPGRWVEGTVLRDGSRLKYKINAFPTFIATTILIGMILWVFGFPPFVYVIEHYIELITASLVMSILQAFYCYWSSFQSNRLLALGGNSGNFIYDWFIGRELNPRIGSFDIKTFNEMRPGLILWALLDFCWIVKQASNFGRISNSILLTFGFQLWYVFDAEINEDTILTQMDITTDGFGFMLSVGDLTWVPFTYSLQLVYLSFHPIDLTTSQLGGILLVQLIGYYIFRTSNEEKNNFRVKQSNPKKLTFIETKRGTKLLTSGWWGRSRHPNYLGDWIMAWAWCLPTGFQTPITYFYVIYFAILLIHRQLRDEEACEQKYGADWTRYRKIVPWRIIPYLY</sequence>
<evidence type="ECO:0000256" key="18">
    <source>
        <dbReference type="ARBA" id="ARBA00077841"/>
    </source>
</evidence>
<dbReference type="OrthoDB" id="10262235at2759"/>
<evidence type="ECO:0000256" key="10">
    <source>
        <dbReference type="ARBA" id="ARBA00023011"/>
    </source>
</evidence>
<feature type="transmembrane region" description="Helical" evidence="20">
    <location>
        <begin position="263"/>
        <end position="286"/>
    </location>
</feature>
<evidence type="ECO:0000256" key="12">
    <source>
        <dbReference type="ARBA" id="ARBA00023136"/>
    </source>
</evidence>
<keyword evidence="10" id="KW-0756">Sterol biosynthesis</keyword>
<organism evidence="21 22">
    <name type="scientific">Cronartium quercuum f. sp. fusiforme G11</name>
    <dbReference type="NCBI Taxonomy" id="708437"/>
    <lineage>
        <taxon>Eukaryota</taxon>
        <taxon>Fungi</taxon>
        <taxon>Dikarya</taxon>
        <taxon>Basidiomycota</taxon>
        <taxon>Pucciniomycotina</taxon>
        <taxon>Pucciniomycetes</taxon>
        <taxon>Pucciniales</taxon>
        <taxon>Coleosporiaceae</taxon>
        <taxon>Cronartium</taxon>
    </lineage>
</organism>
<evidence type="ECO:0000256" key="17">
    <source>
        <dbReference type="ARBA" id="ARBA00074394"/>
    </source>
</evidence>
<keyword evidence="13" id="KW-1207">Sterol metabolism</keyword>
<evidence type="ECO:0000256" key="6">
    <source>
        <dbReference type="ARBA" id="ARBA00022857"/>
    </source>
</evidence>
<dbReference type="GO" id="GO:0050613">
    <property type="term" value="F:Delta14-sterol reductase activity"/>
    <property type="evidence" value="ECO:0007669"/>
    <property type="project" value="UniProtKB-EC"/>
</dbReference>
<dbReference type="EC" id="1.3.1.70" evidence="3"/>
<evidence type="ECO:0000256" key="19">
    <source>
        <dbReference type="ARBA" id="ARBA00083315"/>
    </source>
</evidence>
<comment type="subcellular location">
    <subcellularLocation>
        <location evidence="1">Membrane</location>
        <topology evidence="1">Multi-pass membrane protein</topology>
    </subcellularLocation>
</comment>
<feature type="transmembrane region" description="Helical" evidence="20">
    <location>
        <begin position="364"/>
        <end position="390"/>
    </location>
</feature>
<gene>
    <name evidence="21" type="ORF">CROQUDRAFT_59670</name>
</gene>
<dbReference type="EMBL" id="MU167230">
    <property type="protein sequence ID" value="KAG0149133.1"/>
    <property type="molecule type" value="Genomic_DNA"/>
</dbReference>
<keyword evidence="8 20" id="KW-1133">Transmembrane helix</keyword>
<dbReference type="InterPro" id="IPR001171">
    <property type="entry name" value="ERG24_DHCR-like"/>
</dbReference>
<keyword evidence="11" id="KW-0443">Lipid metabolism</keyword>
<evidence type="ECO:0000256" key="2">
    <source>
        <dbReference type="ARBA" id="ARBA00005402"/>
    </source>
</evidence>
<comment type="catalytic activity">
    <reaction evidence="15">
        <text>4,4-dimethyl-5alpha-cholesta-8,24-dien-3beta-ol + NADP(+) = 4,4-dimethyl-5alpha-cholesta-8,14,24-trien-3beta-ol + NADPH + H(+)</text>
        <dbReference type="Rhea" id="RHEA:18561"/>
        <dbReference type="ChEBI" id="CHEBI:15378"/>
        <dbReference type="ChEBI" id="CHEBI:17813"/>
        <dbReference type="ChEBI" id="CHEBI:18364"/>
        <dbReference type="ChEBI" id="CHEBI:57783"/>
        <dbReference type="ChEBI" id="CHEBI:58349"/>
        <dbReference type="EC" id="1.3.1.70"/>
    </reaction>
    <physiologicalReaction direction="right-to-left" evidence="15">
        <dbReference type="Rhea" id="RHEA:18563"/>
    </physiologicalReaction>
</comment>
<dbReference type="PANTHER" id="PTHR21257">
    <property type="entry name" value="DELTA(14)-STEROL REDUCTASE"/>
    <property type="match status" value="1"/>
</dbReference>
<reference evidence="21" key="1">
    <citation type="submission" date="2013-11" db="EMBL/GenBank/DDBJ databases">
        <title>Genome sequence of the fusiform rust pathogen reveals effectors for host alternation and coevolution with pine.</title>
        <authorList>
            <consortium name="DOE Joint Genome Institute"/>
            <person name="Smith K."/>
            <person name="Pendleton A."/>
            <person name="Kubisiak T."/>
            <person name="Anderson C."/>
            <person name="Salamov A."/>
            <person name="Aerts A."/>
            <person name="Riley R."/>
            <person name="Clum A."/>
            <person name="Lindquist E."/>
            <person name="Ence D."/>
            <person name="Campbell M."/>
            <person name="Kronenberg Z."/>
            <person name="Feau N."/>
            <person name="Dhillon B."/>
            <person name="Hamelin R."/>
            <person name="Burleigh J."/>
            <person name="Smith J."/>
            <person name="Yandell M."/>
            <person name="Nelson C."/>
            <person name="Grigoriev I."/>
            <person name="Davis J."/>
        </authorList>
    </citation>
    <scope>NUCLEOTIDE SEQUENCE</scope>
    <source>
        <strain evidence="21">G11</strain>
    </source>
</reference>
<dbReference type="FunFam" id="1.20.120.1630:FF:000009">
    <property type="entry name" value="C-14 sterol reductase"/>
    <property type="match status" value="1"/>
</dbReference>
<evidence type="ECO:0000256" key="15">
    <source>
        <dbReference type="ARBA" id="ARBA00052254"/>
    </source>
</evidence>
<proteinExistence type="inferred from homology"/>
<evidence type="ECO:0000256" key="16">
    <source>
        <dbReference type="ARBA" id="ARBA00060638"/>
    </source>
</evidence>
<comment type="pathway">
    <text evidence="16">Steroid biosynthesis; zymosterol biosynthesis; zymosterol from lanosterol: step 2/6.</text>
</comment>
<dbReference type="PROSITE" id="PS01017">
    <property type="entry name" value="STEROL_REDUCT_1"/>
    <property type="match status" value="1"/>
</dbReference>
<evidence type="ECO:0000256" key="8">
    <source>
        <dbReference type="ARBA" id="ARBA00022989"/>
    </source>
</evidence>
<dbReference type="Gene3D" id="1.20.120.1630">
    <property type="match status" value="1"/>
</dbReference>
<dbReference type="PROSITE" id="PS01018">
    <property type="entry name" value="STEROL_REDUCT_2"/>
    <property type="match status" value="1"/>
</dbReference>